<name>A0A1R0ML21_CHRVL</name>
<dbReference type="EMBL" id="NHOO01000006">
    <property type="protein sequence ID" value="OVE48589.1"/>
    <property type="molecule type" value="Genomic_DNA"/>
</dbReference>
<dbReference type="InterPro" id="IPR036457">
    <property type="entry name" value="PPM-type-like_dom_sf"/>
</dbReference>
<dbReference type="Proteomes" id="UP000254029">
    <property type="component" value="Unassembled WGS sequence"/>
</dbReference>
<gene>
    <name evidence="2" type="ORF">CBW21_08480</name>
    <name evidence="3" type="ORF">NCTC8684_00113</name>
</gene>
<proteinExistence type="predicted"/>
<accession>A0A202BAX3</accession>
<feature type="domain" description="PPM-type phosphatase" evidence="1">
    <location>
        <begin position="23"/>
        <end position="201"/>
    </location>
</feature>
<dbReference type="PANTHER" id="PTHR35801">
    <property type="entry name" value="PHOSPHOSERINE PHOSPHATASE RSBX"/>
    <property type="match status" value="1"/>
</dbReference>
<dbReference type="InterPro" id="IPR001932">
    <property type="entry name" value="PPM-type_phosphatase-like_dom"/>
</dbReference>
<protein>
    <submittedName>
        <fullName evidence="3">Stage II sporulation protein E (SpoIIE)</fullName>
    </submittedName>
</protein>
<evidence type="ECO:0000313" key="3">
    <source>
        <dbReference type="EMBL" id="SUX31091.1"/>
    </source>
</evidence>
<evidence type="ECO:0000313" key="2">
    <source>
        <dbReference type="EMBL" id="OVE48589.1"/>
    </source>
</evidence>
<organism evidence="2 4">
    <name type="scientific">Chromobacterium violaceum</name>
    <dbReference type="NCBI Taxonomy" id="536"/>
    <lineage>
        <taxon>Bacteria</taxon>
        <taxon>Pseudomonadati</taxon>
        <taxon>Pseudomonadota</taxon>
        <taxon>Betaproteobacteria</taxon>
        <taxon>Neisseriales</taxon>
        <taxon>Chromobacteriaceae</taxon>
        <taxon>Chromobacterium</taxon>
    </lineage>
</organism>
<dbReference type="SUPFAM" id="SSF81606">
    <property type="entry name" value="PP2C-like"/>
    <property type="match status" value="1"/>
</dbReference>
<keyword evidence="4" id="KW-1185">Reference proteome</keyword>
<dbReference type="AlphaFoldDB" id="A0A1R0ML21"/>
<reference evidence="2 4" key="1">
    <citation type="submission" date="2017-05" db="EMBL/GenBank/DDBJ databases">
        <title>Chromobacterium violaceum GHPS1 isolated from Hydrocarbon polluted soil in French Guiana display an awesome secondary metabolite arsenal and a battery of drug and heavy-metal-resistance and detoxification of xenobiotics proteins.</title>
        <authorList>
            <person name="Belbahri L."/>
        </authorList>
    </citation>
    <scope>NUCLEOTIDE SEQUENCE [LARGE SCALE GENOMIC DNA]</scope>
    <source>
        <strain evidence="2 4">GHPS1</strain>
    </source>
</reference>
<dbReference type="Pfam" id="PF07228">
    <property type="entry name" value="SpoIIE"/>
    <property type="match status" value="1"/>
</dbReference>
<dbReference type="Gene3D" id="3.60.40.10">
    <property type="entry name" value="PPM-type phosphatase domain"/>
    <property type="match status" value="1"/>
</dbReference>
<reference evidence="3 5" key="2">
    <citation type="submission" date="2018-06" db="EMBL/GenBank/DDBJ databases">
        <authorList>
            <consortium name="Pathogen Informatics"/>
            <person name="Doyle S."/>
        </authorList>
    </citation>
    <scope>NUCLEOTIDE SEQUENCE [LARGE SCALE GENOMIC DNA]</scope>
    <source>
        <strain evidence="3 5">NCTC8684</strain>
    </source>
</reference>
<accession>A0A1R0ML21</accession>
<dbReference type="Proteomes" id="UP000196342">
    <property type="component" value="Unassembled WGS sequence"/>
</dbReference>
<sequence length="203" mass="21284">MALTPFAPPPGLGELALVSRPCFGETVCGDGMVARAETDGGVTLAILDALGHGAQAHALAREMEAWLEREPPQPPSERLARLHRRFQGSLGAAVCLATVQPSGLLACASVGNALLRVLQPELSLIAGQPGTVGQALPRLRERRLQLRAGALLLLTTDGVPEHLPADALEALAGLPAGRMGSQLMSNHAKWHDDAACIVARWNP</sequence>
<dbReference type="SMART" id="SM00331">
    <property type="entry name" value="PP2C_SIG"/>
    <property type="match status" value="1"/>
</dbReference>
<dbReference type="InterPro" id="IPR039248">
    <property type="entry name" value="Ptase_RsbX"/>
</dbReference>
<dbReference type="PANTHER" id="PTHR35801:SF1">
    <property type="entry name" value="PHOSPHOSERINE PHOSPHATASE RSBX"/>
    <property type="match status" value="1"/>
</dbReference>
<evidence type="ECO:0000313" key="4">
    <source>
        <dbReference type="Proteomes" id="UP000196342"/>
    </source>
</evidence>
<comment type="caution">
    <text evidence="2">The sequence shown here is derived from an EMBL/GenBank/DDBJ whole genome shotgun (WGS) entry which is preliminary data.</text>
</comment>
<evidence type="ECO:0000313" key="5">
    <source>
        <dbReference type="Proteomes" id="UP000254029"/>
    </source>
</evidence>
<evidence type="ECO:0000259" key="1">
    <source>
        <dbReference type="SMART" id="SM00331"/>
    </source>
</evidence>
<dbReference type="EMBL" id="UIGR01000001">
    <property type="protein sequence ID" value="SUX31091.1"/>
    <property type="molecule type" value="Genomic_DNA"/>
</dbReference>